<proteinExistence type="predicted"/>
<evidence type="ECO:0000313" key="4">
    <source>
        <dbReference type="EMBL" id="VFK47217.1"/>
    </source>
</evidence>
<accession>A0A450Z0D2</accession>
<feature type="transmembrane region" description="Helical" evidence="3">
    <location>
        <begin position="229"/>
        <end position="247"/>
    </location>
</feature>
<evidence type="ECO:0000256" key="1">
    <source>
        <dbReference type="SAM" id="Coils"/>
    </source>
</evidence>
<sequence length="294" mass="33532">MRCCAIMALRRTGDRDPIPGEWLHRIRISEHDADDHKPNTVTENHVQSARAMLGRRFMKDAFENISTLFSLSDGRQWLIAGLLACLPWLAGAETFYVTDRVLIGVHKDKEQDRPPLEILPTGAALEVIFRDKDLAKVRTASDIVGWVDSNYLMMEKPAQLLLMELEAEHEQTKLRLQEVEARLRELGEETTVEKIPSEKTKISKNDIVSEFNVWLGLEFPLISTVPWKWGPLMLGFLLVFFLGGFSLNRAVCRRYYLVERGKRAGNKVPGKQGRKENQEGKTKKDKVSEFQGVA</sequence>
<dbReference type="EMBL" id="CAADFT010000079">
    <property type="protein sequence ID" value="VFK47217.1"/>
    <property type="molecule type" value="Genomic_DNA"/>
</dbReference>
<name>A0A450Z0D2_9GAMM</name>
<reference evidence="4" key="1">
    <citation type="submission" date="2019-02" db="EMBL/GenBank/DDBJ databases">
        <authorList>
            <person name="Gruber-Vodicka R. H."/>
            <person name="Seah K. B. B."/>
        </authorList>
    </citation>
    <scope>NUCLEOTIDE SEQUENCE</scope>
    <source>
        <strain evidence="4">BECK_BZ125</strain>
    </source>
</reference>
<feature type="region of interest" description="Disordered" evidence="2">
    <location>
        <begin position="265"/>
        <end position="294"/>
    </location>
</feature>
<keyword evidence="3" id="KW-0812">Transmembrane</keyword>
<keyword evidence="1" id="KW-0175">Coiled coil</keyword>
<dbReference type="AlphaFoldDB" id="A0A450Z0D2"/>
<organism evidence="4">
    <name type="scientific">Candidatus Kentrum sp. TC</name>
    <dbReference type="NCBI Taxonomy" id="2126339"/>
    <lineage>
        <taxon>Bacteria</taxon>
        <taxon>Pseudomonadati</taxon>
        <taxon>Pseudomonadota</taxon>
        <taxon>Gammaproteobacteria</taxon>
        <taxon>Candidatus Kentrum</taxon>
    </lineage>
</organism>
<evidence type="ECO:0000256" key="2">
    <source>
        <dbReference type="SAM" id="MobiDB-lite"/>
    </source>
</evidence>
<protein>
    <recommendedName>
        <fullName evidence="5">SH3 domain protein</fullName>
    </recommendedName>
</protein>
<evidence type="ECO:0008006" key="5">
    <source>
        <dbReference type="Google" id="ProtNLM"/>
    </source>
</evidence>
<feature type="compositionally biased region" description="Basic and acidic residues" evidence="2">
    <location>
        <begin position="273"/>
        <end position="288"/>
    </location>
</feature>
<evidence type="ECO:0000256" key="3">
    <source>
        <dbReference type="SAM" id="Phobius"/>
    </source>
</evidence>
<gene>
    <name evidence="4" type="ORF">BECKTC1821E_GA0114239_10791</name>
</gene>
<keyword evidence="3" id="KW-0472">Membrane</keyword>
<feature type="coiled-coil region" evidence="1">
    <location>
        <begin position="162"/>
        <end position="189"/>
    </location>
</feature>
<keyword evidence="3" id="KW-1133">Transmembrane helix</keyword>